<keyword evidence="1" id="KW-0326">Glycosidase</keyword>
<dbReference type="SUPFAM" id="SSF51445">
    <property type="entry name" value="(Trans)glycosidases"/>
    <property type="match status" value="1"/>
</dbReference>
<proteinExistence type="predicted"/>
<organism evidence="1 2">
    <name type="scientific">Actinomyces radicidentis</name>
    <dbReference type="NCBI Taxonomy" id="111015"/>
    <lineage>
        <taxon>Bacteria</taxon>
        <taxon>Bacillati</taxon>
        <taxon>Actinomycetota</taxon>
        <taxon>Actinomycetes</taxon>
        <taxon>Actinomycetales</taxon>
        <taxon>Actinomycetaceae</taxon>
        <taxon>Actinomyces</taxon>
    </lineage>
</organism>
<dbReference type="InterPro" id="IPR017853">
    <property type="entry name" value="GH"/>
</dbReference>
<reference evidence="2" key="1">
    <citation type="submission" date="2016-02" db="EMBL/GenBank/DDBJ databases">
        <authorList>
            <person name="Holder M.E."/>
            <person name="Ajami N.J."/>
            <person name="Petrosino J.F."/>
        </authorList>
    </citation>
    <scope>NUCLEOTIDE SEQUENCE [LARGE SCALE GENOMIC DNA]</scope>
    <source>
        <strain evidence="2">CCUG 36733</strain>
    </source>
</reference>
<dbReference type="AlphaFoldDB" id="A0A0X8JFC7"/>
<dbReference type="KEGG" id="ard:AXF14_09720"/>
<dbReference type="STRING" id="111015.AXF14_09720"/>
<dbReference type="Gene3D" id="3.20.20.80">
    <property type="entry name" value="Glycosidases"/>
    <property type="match status" value="1"/>
</dbReference>
<gene>
    <name evidence="1" type="ORF">AXF14_09720</name>
</gene>
<keyword evidence="2" id="KW-1185">Reference proteome</keyword>
<dbReference type="OrthoDB" id="3249131at2"/>
<dbReference type="RefSeq" id="WP_067942850.1">
    <property type="nucleotide sequence ID" value="NZ_CP014228.1"/>
</dbReference>
<evidence type="ECO:0000313" key="1">
    <source>
        <dbReference type="EMBL" id="AMD87810.1"/>
    </source>
</evidence>
<dbReference type="EMBL" id="CP014228">
    <property type="protein sequence ID" value="AMD87810.1"/>
    <property type="molecule type" value="Genomic_DNA"/>
</dbReference>
<accession>A0A0X8JFC7</accession>
<dbReference type="GO" id="GO:0016798">
    <property type="term" value="F:hydrolase activity, acting on glycosyl bonds"/>
    <property type="evidence" value="ECO:0007669"/>
    <property type="project" value="UniProtKB-KW"/>
</dbReference>
<name>A0A0X8JFC7_ACTRD</name>
<protein>
    <submittedName>
        <fullName evidence="1">Glycosidase</fullName>
    </submittedName>
</protein>
<sequence>MTTATTLVHRPYNGPLEWWREGLVYEVGSTRMGRVELDASHGLIDHVLSLGLGSVVLRPALLDAVHDVDALRSFIDEAHAKGLRVLVRVSGALDPVTGARTLEHHAITAGHEAEGEGILERSETFLASGADGVDLGFIVPPEVARETDLDRLSEYFAILHGLVAEYVDDGIIGADVSADYPDALRHHLQDDWLHHLRDDSLMLSRWDRESLTRHISRSLEEHDRFGAVPVWRYLPEYHLDDEHDPGDGRRWFETDADERLRRALALQALVLALPGSVYLRQGDEVGLLDTDKPDSPTELAQAVNTLAHSQGSEFGSPLATVRHATLQRREHALSTAPLAFVEGMEWCPRGALTLLTRDVLVLVNTTDAPIALPEGAEIILASRTLEQSEGRLLVPPSTTTWLVAEPVR</sequence>
<evidence type="ECO:0000313" key="2">
    <source>
        <dbReference type="Proteomes" id="UP000065220"/>
    </source>
</evidence>
<keyword evidence="1" id="KW-0378">Hydrolase</keyword>
<dbReference type="Proteomes" id="UP000065220">
    <property type="component" value="Chromosome"/>
</dbReference>